<keyword evidence="2" id="KW-1185">Reference proteome</keyword>
<gene>
    <name evidence="1" type="ORF">GCM10007971_31970</name>
</gene>
<organism evidence="1 2">
    <name type="scientific">Oceanobacillus indicireducens</name>
    <dbReference type="NCBI Taxonomy" id="1004261"/>
    <lineage>
        <taxon>Bacteria</taxon>
        <taxon>Bacillati</taxon>
        <taxon>Bacillota</taxon>
        <taxon>Bacilli</taxon>
        <taxon>Bacillales</taxon>
        <taxon>Bacillaceae</taxon>
        <taxon>Oceanobacillus</taxon>
    </lineage>
</organism>
<proteinExistence type="predicted"/>
<sequence length="132" mass="15107">MATIEKSPEQAIHDALFAISIQLGYATYNYLPGSEAPYPFVFVGEVFEQSRRTKFNLFGDYQVTVHIYADDPKRDRKTVADMRNSIKKAFYQLKETNGYQIIPKRHNGTIMNDNSTGMPLLHGILELDMTIK</sequence>
<dbReference type="EMBL" id="BMOS01000031">
    <property type="protein sequence ID" value="GGN64248.1"/>
    <property type="molecule type" value="Genomic_DNA"/>
</dbReference>
<evidence type="ECO:0000313" key="1">
    <source>
        <dbReference type="EMBL" id="GGN64248.1"/>
    </source>
</evidence>
<dbReference type="Proteomes" id="UP000624041">
    <property type="component" value="Unassembled WGS sequence"/>
</dbReference>
<dbReference type="InterPro" id="IPR053745">
    <property type="entry name" value="Viral_Tail_Comp_sf"/>
</dbReference>
<accession>A0A917Y427</accession>
<evidence type="ECO:0000313" key="2">
    <source>
        <dbReference type="Proteomes" id="UP000624041"/>
    </source>
</evidence>
<reference evidence="1" key="2">
    <citation type="submission" date="2020-09" db="EMBL/GenBank/DDBJ databases">
        <authorList>
            <person name="Sun Q."/>
            <person name="Ohkuma M."/>
        </authorList>
    </citation>
    <scope>NUCLEOTIDE SEQUENCE</scope>
    <source>
        <strain evidence="1">JCM 17251</strain>
    </source>
</reference>
<reference evidence="1" key="1">
    <citation type="journal article" date="2014" name="Int. J. Syst. Evol. Microbiol.">
        <title>Complete genome sequence of Corynebacterium casei LMG S-19264T (=DSM 44701T), isolated from a smear-ripened cheese.</title>
        <authorList>
            <consortium name="US DOE Joint Genome Institute (JGI-PGF)"/>
            <person name="Walter F."/>
            <person name="Albersmeier A."/>
            <person name="Kalinowski J."/>
            <person name="Ruckert C."/>
        </authorList>
    </citation>
    <scope>NUCLEOTIDE SEQUENCE</scope>
    <source>
        <strain evidence="1">JCM 17251</strain>
    </source>
</reference>
<dbReference type="Gene3D" id="3.30.2000.30">
    <property type="match status" value="1"/>
</dbReference>
<comment type="caution">
    <text evidence="1">The sequence shown here is derived from an EMBL/GenBank/DDBJ whole genome shotgun (WGS) entry which is preliminary data.</text>
</comment>
<protein>
    <recommendedName>
        <fullName evidence="3">DUF3168 domain-containing protein</fullName>
    </recommendedName>
</protein>
<dbReference type="RefSeq" id="WP_188858802.1">
    <property type="nucleotide sequence ID" value="NZ_BMOS01000031.1"/>
</dbReference>
<dbReference type="AlphaFoldDB" id="A0A917Y427"/>
<evidence type="ECO:0008006" key="3">
    <source>
        <dbReference type="Google" id="ProtNLM"/>
    </source>
</evidence>
<name>A0A917Y427_9BACI</name>